<evidence type="ECO:0000313" key="1">
    <source>
        <dbReference type="EMBL" id="SOV83852.1"/>
    </source>
</evidence>
<name>A0A2P9DS70_PLARE</name>
<accession>A0A2P9DS70</accession>
<dbReference type="SUPFAM" id="SSF56801">
    <property type="entry name" value="Acetyl-CoA synthetase-like"/>
    <property type="match status" value="1"/>
</dbReference>
<dbReference type="GO" id="GO:0005783">
    <property type="term" value="C:endoplasmic reticulum"/>
    <property type="evidence" value="ECO:0007669"/>
    <property type="project" value="TreeGrafter"/>
</dbReference>
<dbReference type="EMBL" id="OFAE01000002">
    <property type="protein sequence ID" value="SOV83852.1"/>
    <property type="molecule type" value="Genomic_DNA"/>
</dbReference>
<reference evidence="1 2" key="1">
    <citation type="submission" date="2016-09" db="EMBL/GenBank/DDBJ databases">
        <authorList>
            <consortium name="Pathogen Informatics"/>
        </authorList>
    </citation>
    <scope>NUCLEOTIDE SEQUENCE [LARGE SCALE GENOMIC DNA]</scope>
</reference>
<dbReference type="Proteomes" id="UP000240500">
    <property type="component" value="Unassembled WGS sequence"/>
</dbReference>
<dbReference type="VEuPathDB" id="PlasmoDB:PRG01_0007500"/>
<dbReference type="PANTHER" id="PTHR43272:SF3">
    <property type="entry name" value="LONG CHAIN ACYL-COA SYNTHETASE 4"/>
    <property type="match status" value="1"/>
</dbReference>
<organism evidence="1 2">
    <name type="scientific">Plasmodium reichenowi</name>
    <dbReference type="NCBI Taxonomy" id="5854"/>
    <lineage>
        <taxon>Eukaryota</taxon>
        <taxon>Sar</taxon>
        <taxon>Alveolata</taxon>
        <taxon>Apicomplexa</taxon>
        <taxon>Aconoidasida</taxon>
        <taxon>Haemosporida</taxon>
        <taxon>Plasmodiidae</taxon>
        <taxon>Plasmodium</taxon>
        <taxon>Plasmodium (Laverania)</taxon>
    </lineage>
</organism>
<sequence length="143" mass="16358">MDVLVNFLERITNITSKLRNKINPNLKVIINGGGKLSAKIAEELHVLLNIKYFQGYDDDNSEGMGRPTSASTKYKVRTWETYKATDTLPKCELLIKSDSIFRGYFLEKEYTENAFTNDDYFKTGDVVQINKNVTLTFLDRSKG</sequence>
<dbReference type="AlphaFoldDB" id="A0A2P9DS70"/>
<dbReference type="InterPro" id="IPR042099">
    <property type="entry name" value="ANL_N_sf"/>
</dbReference>
<dbReference type="GO" id="GO:0004467">
    <property type="term" value="F:long-chain fatty acid-CoA ligase activity"/>
    <property type="evidence" value="ECO:0007669"/>
    <property type="project" value="TreeGrafter"/>
</dbReference>
<proteinExistence type="predicted"/>
<dbReference type="Gene3D" id="3.40.50.12780">
    <property type="entry name" value="N-terminal domain of ligase-like"/>
    <property type="match status" value="1"/>
</dbReference>
<dbReference type="OrthoDB" id="10253869at2759"/>
<evidence type="ECO:0000313" key="2">
    <source>
        <dbReference type="Proteomes" id="UP000240500"/>
    </source>
</evidence>
<protein>
    <submittedName>
        <fullName evidence="1">Acyl-CoA synthetase, putative</fullName>
    </submittedName>
</protein>
<gene>
    <name evidence="1" type="ORF">PRG01_0007500</name>
</gene>
<dbReference type="PANTHER" id="PTHR43272">
    <property type="entry name" value="LONG-CHAIN-FATTY-ACID--COA LIGASE"/>
    <property type="match status" value="1"/>
</dbReference>
<dbReference type="GO" id="GO:0016020">
    <property type="term" value="C:membrane"/>
    <property type="evidence" value="ECO:0007669"/>
    <property type="project" value="TreeGrafter"/>
</dbReference>